<proteinExistence type="predicted"/>
<protein>
    <submittedName>
        <fullName evidence="6">Solute carrier family 6 member 4</fullName>
    </submittedName>
</protein>
<dbReference type="Pfam" id="PF00209">
    <property type="entry name" value="SNF"/>
    <property type="match status" value="1"/>
</dbReference>
<dbReference type="InterPro" id="IPR037272">
    <property type="entry name" value="SNS_sf"/>
</dbReference>
<dbReference type="SUPFAM" id="SSF161070">
    <property type="entry name" value="SNF-like"/>
    <property type="match status" value="1"/>
</dbReference>
<feature type="non-terminal residue" evidence="6">
    <location>
        <position position="1"/>
    </location>
</feature>
<dbReference type="AlphaFoldDB" id="A0JL96"/>
<feature type="non-terminal residue" evidence="6">
    <location>
        <position position="33"/>
    </location>
</feature>
<evidence type="ECO:0000256" key="2">
    <source>
        <dbReference type="ARBA" id="ARBA00022448"/>
    </source>
</evidence>
<keyword evidence="5" id="KW-0472">Membrane</keyword>
<keyword evidence="2" id="KW-0813">Transport</keyword>
<organism evidence="6">
    <name type="scientific">Canis lupus familiaris</name>
    <name type="common">Dog</name>
    <name type="synonym">Canis familiaris</name>
    <dbReference type="NCBI Taxonomy" id="9615"/>
    <lineage>
        <taxon>Eukaryota</taxon>
        <taxon>Metazoa</taxon>
        <taxon>Chordata</taxon>
        <taxon>Craniata</taxon>
        <taxon>Vertebrata</taxon>
        <taxon>Euteleostomi</taxon>
        <taxon>Mammalia</taxon>
        <taxon>Eutheria</taxon>
        <taxon>Laurasiatheria</taxon>
        <taxon>Carnivora</taxon>
        <taxon>Caniformia</taxon>
        <taxon>Canidae</taxon>
        <taxon>Canis</taxon>
    </lineage>
</organism>
<keyword evidence="3" id="KW-0812">Transmembrane</keyword>
<evidence type="ECO:0000256" key="1">
    <source>
        <dbReference type="ARBA" id="ARBA00004141"/>
    </source>
</evidence>
<dbReference type="InterPro" id="IPR000175">
    <property type="entry name" value="Na/ntran_symport"/>
</dbReference>
<comment type="subcellular location">
    <subcellularLocation>
        <location evidence="1">Membrane</location>
        <topology evidence="1">Multi-pass membrane protein</topology>
    </subcellularLocation>
</comment>
<reference evidence="6" key="1">
    <citation type="submission" date="2005-01" db="EMBL/GenBank/DDBJ databases">
        <title>Identification of SNPs in five candidate genes involved in serotonin metabolism.</title>
        <authorList>
            <person name="Housley D.J."/>
            <person name="Brooks A.C."/>
            <person name="Matsuda M."/>
            <person name="Venta P.J."/>
        </authorList>
    </citation>
    <scope>NUCLEOTIDE SEQUENCE</scope>
</reference>
<sequence length="33" mass="3892">ITQFCSDVKEMLGFSPGWFWRICWVAISPLFLL</sequence>
<evidence type="ECO:0000313" key="6">
    <source>
        <dbReference type="EMBL" id="AAX60062.1"/>
    </source>
</evidence>
<evidence type="ECO:0000256" key="3">
    <source>
        <dbReference type="ARBA" id="ARBA00022692"/>
    </source>
</evidence>
<keyword evidence="4" id="KW-1133">Transmembrane helix</keyword>
<dbReference type="EMBL" id="AY910685">
    <property type="protein sequence ID" value="AAX60062.1"/>
    <property type="molecule type" value="Genomic_DNA"/>
</dbReference>
<name>A0JL96_CANLF</name>
<evidence type="ECO:0000256" key="5">
    <source>
        <dbReference type="ARBA" id="ARBA00023136"/>
    </source>
</evidence>
<accession>A0JL96</accession>
<dbReference type="GO" id="GO:0016020">
    <property type="term" value="C:membrane"/>
    <property type="evidence" value="ECO:0007669"/>
    <property type="project" value="UniProtKB-SubCell"/>
</dbReference>
<evidence type="ECO:0000256" key="4">
    <source>
        <dbReference type="ARBA" id="ARBA00022989"/>
    </source>
</evidence>